<dbReference type="PANTHER" id="PTHR31805:SF14">
    <property type="entry name" value="RECEPTOR-LIKE KINASE, PUTATIVE (DUF1421)-RELATED"/>
    <property type="match status" value="1"/>
</dbReference>
<evidence type="ECO:0000313" key="4">
    <source>
        <dbReference type="Proteomes" id="UP001372338"/>
    </source>
</evidence>
<feature type="compositionally biased region" description="Low complexity" evidence="1">
    <location>
        <begin position="517"/>
        <end position="526"/>
    </location>
</feature>
<feature type="compositionally biased region" description="Pro residues" evidence="1">
    <location>
        <begin position="285"/>
        <end position="320"/>
    </location>
</feature>
<proteinExistence type="predicted"/>
<comment type="caution">
    <text evidence="3">The sequence shown here is derived from an EMBL/GenBank/DDBJ whole genome shotgun (WGS) entry which is preliminary data.</text>
</comment>
<keyword evidence="4" id="KW-1185">Reference proteome</keyword>
<evidence type="ECO:0000259" key="2">
    <source>
        <dbReference type="Pfam" id="PF07223"/>
    </source>
</evidence>
<feature type="compositionally biased region" description="Basic and acidic residues" evidence="1">
    <location>
        <begin position="43"/>
        <end position="53"/>
    </location>
</feature>
<dbReference type="PANTHER" id="PTHR31805">
    <property type="entry name" value="RECEPTOR-LIKE KINASE, PUTATIVE (DUF1421)-RELATED"/>
    <property type="match status" value="1"/>
</dbReference>
<dbReference type="AlphaFoldDB" id="A0AAN9IAP1"/>
<gene>
    <name evidence="3" type="ORF">RIF29_18690</name>
</gene>
<name>A0AAN9IAP1_CROPI</name>
<feature type="region of interest" description="Disordered" evidence="1">
    <location>
        <begin position="243"/>
        <end position="536"/>
    </location>
</feature>
<reference evidence="3 4" key="1">
    <citation type="submission" date="2024-01" db="EMBL/GenBank/DDBJ databases">
        <title>The genomes of 5 underutilized Papilionoideae crops provide insights into root nodulation and disease resistanc.</title>
        <authorList>
            <person name="Yuan L."/>
        </authorList>
    </citation>
    <scope>NUCLEOTIDE SEQUENCE [LARGE SCALE GENOMIC DNA]</scope>
    <source>
        <strain evidence="3">ZHUSHIDOU_FW_LH</strain>
        <tissue evidence="3">Leaf</tissue>
    </source>
</reference>
<feature type="compositionally biased region" description="Pro residues" evidence="1">
    <location>
        <begin position="421"/>
        <end position="440"/>
    </location>
</feature>
<feature type="compositionally biased region" description="Polar residues" evidence="1">
    <location>
        <begin position="250"/>
        <end position="261"/>
    </location>
</feature>
<accession>A0AAN9IAP1</accession>
<evidence type="ECO:0000313" key="3">
    <source>
        <dbReference type="EMBL" id="KAK7266051.1"/>
    </source>
</evidence>
<feature type="compositionally biased region" description="Low complexity" evidence="1">
    <location>
        <begin position="263"/>
        <end position="277"/>
    </location>
</feature>
<organism evidence="3 4">
    <name type="scientific">Crotalaria pallida</name>
    <name type="common">Smooth rattlebox</name>
    <name type="synonym">Crotalaria striata</name>
    <dbReference type="NCBI Taxonomy" id="3830"/>
    <lineage>
        <taxon>Eukaryota</taxon>
        <taxon>Viridiplantae</taxon>
        <taxon>Streptophyta</taxon>
        <taxon>Embryophyta</taxon>
        <taxon>Tracheophyta</taxon>
        <taxon>Spermatophyta</taxon>
        <taxon>Magnoliopsida</taxon>
        <taxon>eudicotyledons</taxon>
        <taxon>Gunneridae</taxon>
        <taxon>Pentapetalae</taxon>
        <taxon>rosids</taxon>
        <taxon>fabids</taxon>
        <taxon>Fabales</taxon>
        <taxon>Fabaceae</taxon>
        <taxon>Papilionoideae</taxon>
        <taxon>50 kb inversion clade</taxon>
        <taxon>genistoids sensu lato</taxon>
        <taxon>core genistoids</taxon>
        <taxon>Crotalarieae</taxon>
        <taxon>Crotalaria</taxon>
    </lineage>
</organism>
<dbReference type="Proteomes" id="UP001372338">
    <property type="component" value="Unassembled WGS sequence"/>
</dbReference>
<feature type="compositionally biased region" description="Low complexity" evidence="1">
    <location>
        <begin position="357"/>
        <end position="366"/>
    </location>
</feature>
<protein>
    <recommendedName>
        <fullName evidence="2">DUF1421 domain-containing protein</fullName>
    </recommendedName>
</protein>
<feature type="compositionally biased region" description="Pro residues" evidence="1">
    <location>
        <begin position="367"/>
        <end position="377"/>
    </location>
</feature>
<feature type="region of interest" description="Disordered" evidence="1">
    <location>
        <begin position="43"/>
        <end position="125"/>
    </location>
</feature>
<sequence>MNTTPFMDKQIMDLTYGSPHHHNQNQNQTNNKDFIDLMKHQNDDVQHHHHDPEEEKEEEETNNIHNKDDIVPSYDFQPIRPLSSSNYSSAPDFGAAFSKPTWNTSDNSNPNPNPNPNSSNPVIKSYSSLDSIEPAKVIVEKDRNAFDSSILSEIDRTMKKHTDNLLHVLEGVSARLTQLESRTHHFENAVDDLKVSVGNNHGSTDGKLRQLENILREVQTGVQTIKDKQDIVEAQLQLAKLQVSPKMDQPSETQTSATTDPVHQAAASAPLQSQQHLPSNVNLPQPVPAVHPPNAPPQLPPQQGLPPPVFPQNQIPPAPQRDPYFPQVPSVPSQETPNQQYQLPLTQQPHPQPGAPPNQQYQQAPHPQYPPQQPPHLPQQQPSHSPVNPSQLQSSLGSHHVEEIPYVSSQNYPPNLRQPPSQLPSGPPPSQQFYGAPPPHAAYEPPSSRSGSGFSSGYGALSGPSGPAEQYRYGGSPQYSGSSAPKPPQLPNVSVGSSGGTGYPQLPTARVLPQALPTASVASSGPGSPGTGNRVSIDDVVDKVASMGFPRDYVRATVRKLTENGQSVDLNAVLDKLMNDGENQPPRGGWFGR</sequence>
<feature type="compositionally biased region" description="Polar residues" evidence="1">
    <location>
        <begin position="383"/>
        <end position="397"/>
    </location>
</feature>
<evidence type="ECO:0000256" key="1">
    <source>
        <dbReference type="SAM" id="MobiDB-lite"/>
    </source>
</evidence>
<feature type="domain" description="DUF1421" evidence="2">
    <location>
        <begin position="537"/>
        <end position="580"/>
    </location>
</feature>
<feature type="compositionally biased region" description="Low complexity" evidence="1">
    <location>
        <begin position="336"/>
        <end position="349"/>
    </location>
</feature>
<feature type="compositionally biased region" description="Low complexity" evidence="1">
    <location>
        <begin position="447"/>
        <end position="463"/>
    </location>
</feature>
<dbReference type="Pfam" id="PF07223">
    <property type="entry name" value="DUF1421"/>
    <property type="match status" value="1"/>
</dbReference>
<dbReference type="EMBL" id="JAYWIO010000004">
    <property type="protein sequence ID" value="KAK7266051.1"/>
    <property type="molecule type" value="Genomic_DNA"/>
</dbReference>
<dbReference type="InterPro" id="IPR010820">
    <property type="entry name" value="DUF1421"/>
</dbReference>